<evidence type="ECO:0000256" key="2">
    <source>
        <dbReference type="ARBA" id="ARBA00022676"/>
    </source>
</evidence>
<evidence type="ECO:0000256" key="7">
    <source>
        <dbReference type="SAM" id="Phobius"/>
    </source>
</evidence>
<reference evidence="9" key="1">
    <citation type="submission" date="2020-01" db="EMBL/GenBank/DDBJ databases">
        <authorList>
            <consortium name="DOE Joint Genome Institute"/>
            <person name="Haridas S."/>
            <person name="Albert R."/>
            <person name="Binder M."/>
            <person name="Bloem J."/>
            <person name="Labutti K."/>
            <person name="Salamov A."/>
            <person name="Andreopoulos B."/>
            <person name="Baker S.E."/>
            <person name="Barry K."/>
            <person name="Bills G."/>
            <person name="Bluhm B.H."/>
            <person name="Cannon C."/>
            <person name="Castanera R."/>
            <person name="Culley D.E."/>
            <person name="Daum C."/>
            <person name="Ezra D."/>
            <person name="Gonzalez J.B."/>
            <person name="Henrissat B."/>
            <person name="Kuo A."/>
            <person name="Liang C."/>
            <person name="Lipzen A."/>
            <person name="Lutzoni F."/>
            <person name="Magnuson J."/>
            <person name="Mondo S."/>
            <person name="Nolan M."/>
            <person name="Ohm R."/>
            <person name="Pangilinan J."/>
            <person name="Park H.-J."/>
            <person name="Ramirez L."/>
            <person name="Alfaro M."/>
            <person name="Sun H."/>
            <person name="Tritt A."/>
            <person name="Yoshinaga Y."/>
            <person name="Zwiers L.-H."/>
            <person name="Turgeon B.G."/>
            <person name="Goodwin S.B."/>
            <person name="Spatafora J.W."/>
            <person name="Crous P.W."/>
            <person name="Grigoriev I.V."/>
        </authorList>
    </citation>
    <scope>NUCLEOTIDE SEQUENCE</scope>
    <source>
        <strain evidence="9">CBS 342.82</strain>
    </source>
</reference>
<keyword evidence="2" id="KW-0328">Glycosyltransferase</keyword>
<keyword evidence="3" id="KW-0808">Transferase</keyword>
<protein>
    <submittedName>
        <fullName evidence="9">Glycosyltransferase family 2 protein</fullName>
    </submittedName>
</protein>
<sequence length="619" mass="68969">MGATTENKPAAVAVNREQRRNDALKRAIAFSKFPLITGLLYFAWRTISIILSFGSSSWSELAVFIGFFVVEWTFAISGLMNALLLLGLGKNWTPQPRLRATGKDLPRVDVFCPCYGEGLDIITDTLMAMLDQDYPKDRYRVVVLDDGGSETVRQLVIQLKSSHPDAQLYYAARGAAVKIHSKAANIAFGMEHVKTLPGGAAPFFGVLDIDMITGRDFIRGTVPFFEQDEKVALAGAPQKFYNLPQGFCLAPRFHLDSDVMQRLFDASGKAVCQGTGYLARRSAFEHIGGFPTMVKQEDSFIVTIILQAYGFKARLVEEEHQHGMNALTYTDMAKLQAKWMSGIIHGYSLFLHPIISDKPFGVKFASIIPILHMTLLRFWMMLSLPMIIAFARCQVVPSNGNSLLISLVLSFVAYSSAYILNWSLSIAANDTISLDDGVRLWNLPYQLKGVMWLIHHQIFGENKMAAFKTTGADVAATRKLTSKTFFGRLWRTITGDGGWMHLTYFAILAYVVSLTINEALPLQTRSYYALLTSIAYPPFAKIILDCTYNAFVPIQYVLNPDPNARTREDYLTRDVKTGIARPKKECITPPTPAFWGTAGITGLTWLYFGLAPVWTALFA</sequence>
<evidence type="ECO:0000313" key="8">
    <source>
        <dbReference type="Proteomes" id="UP000504637"/>
    </source>
</evidence>
<feature type="transmembrane region" description="Helical" evidence="7">
    <location>
        <begin position="367"/>
        <end position="391"/>
    </location>
</feature>
<evidence type="ECO:0000256" key="1">
    <source>
        <dbReference type="ARBA" id="ARBA00004141"/>
    </source>
</evidence>
<feature type="transmembrane region" description="Helical" evidence="7">
    <location>
        <begin position="33"/>
        <end position="55"/>
    </location>
</feature>
<keyword evidence="8" id="KW-1185">Reference proteome</keyword>
<dbReference type="PANTHER" id="PTHR43867:SF2">
    <property type="entry name" value="CELLULOSE SYNTHASE CATALYTIC SUBUNIT A [UDP-FORMING]"/>
    <property type="match status" value="1"/>
</dbReference>
<dbReference type="SUPFAM" id="SSF53448">
    <property type="entry name" value="Nucleotide-diphospho-sugar transferases"/>
    <property type="match status" value="1"/>
</dbReference>
<evidence type="ECO:0000313" key="9">
    <source>
        <dbReference type="RefSeq" id="XP_033459708.1"/>
    </source>
</evidence>
<feature type="transmembrane region" description="Helical" evidence="7">
    <location>
        <begin position="403"/>
        <end position="424"/>
    </location>
</feature>
<evidence type="ECO:0000256" key="5">
    <source>
        <dbReference type="ARBA" id="ARBA00022989"/>
    </source>
</evidence>
<evidence type="ECO:0000256" key="6">
    <source>
        <dbReference type="ARBA" id="ARBA00023136"/>
    </source>
</evidence>
<organism evidence="9">
    <name type="scientific">Dissoconium aciculare CBS 342.82</name>
    <dbReference type="NCBI Taxonomy" id="1314786"/>
    <lineage>
        <taxon>Eukaryota</taxon>
        <taxon>Fungi</taxon>
        <taxon>Dikarya</taxon>
        <taxon>Ascomycota</taxon>
        <taxon>Pezizomycotina</taxon>
        <taxon>Dothideomycetes</taxon>
        <taxon>Dothideomycetidae</taxon>
        <taxon>Mycosphaerellales</taxon>
        <taxon>Dissoconiaceae</taxon>
        <taxon>Dissoconium</taxon>
    </lineage>
</organism>
<dbReference type="InterPro" id="IPR050321">
    <property type="entry name" value="Glycosyltr_2/OpgH_subfam"/>
</dbReference>
<feature type="transmembrane region" description="Helical" evidence="7">
    <location>
        <begin position="498"/>
        <end position="516"/>
    </location>
</feature>
<reference evidence="9" key="2">
    <citation type="submission" date="2020-04" db="EMBL/GenBank/DDBJ databases">
        <authorList>
            <consortium name="NCBI Genome Project"/>
        </authorList>
    </citation>
    <scope>NUCLEOTIDE SEQUENCE</scope>
    <source>
        <strain evidence="9">CBS 342.82</strain>
    </source>
</reference>
<feature type="transmembrane region" description="Helical" evidence="7">
    <location>
        <begin position="337"/>
        <end position="355"/>
    </location>
</feature>
<keyword evidence="4 7" id="KW-0812">Transmembrane</keyword>
<dbReference type="Proteomes" id="UP000504637">
    <property type="component" value="Unplaced"/>
</dbReference>
<dbReference type="GeneID" id="54360924"/>
<reference evidence="9" key="3">
    <citation type="submission" date="2025-08" db="UniProtKB">
        <authorList>
            <consortium name="RefSeq"/>
        </authorList>
    </citation>
    <scope>IDENTIFICATION</scope>
    <source>
        <strain evidence="9">CBS 342.82</strain>
    </source>
</reference>
<dbReference type="RefSeq" id="XP_033459708.1">
    <property type="nucleotide sequence ID" value="XM_033603124.1"/>
</dbReference>
<dbReference type="OrthoDB" id="72851at2759"/>
<dbReference type="GO" id="GO:0016757">
    <property type="term" value="F:glycosyltransferase activity"/>
    <property type="evidence" value="ECO:0007669"/>
    <property type="project" value="UniProtKB-KW"/>
</dbReference>
<evidence type="ECO:0000256" key="3">
    <source>
        <dbReference type="ARBA" id="ARBA00022679"/>
    </source>
</evidence>
<proteinExistence type="predicted"/>
<dbReference type="InterPro" id="IPR029044">
    <property type="entry name" value="Nucleotide-diphossugar_trans"/>
</dbReference>
<accession>A0A6J3M734</accession>
<keyword evidence="6 7" id="KW-0472">Membrane</keyword>
<dbReference type="Pfam" id="PF13641">
    <property type="entry name" value="Glyco_tranf_2_3"/>
    <property type="match status" value="1"/>
</dbReference>
<dbReference type="PANTHER" id="PTHR43867">
    <property type="entry name" value="CELLULOSE SYNTHASE CATALYTIC SUBUNIT A [UDP-FORMING]"/>
    <property type="match status" value="1"/>
</dbReference>
<name>A0A6J3M734_9PEZI</name>
<dbReference type="AlphaFoldDB" id="A0A6J3M734"/>
<comment type="subcellular location">
    <subcellularLocation>
        <location evidence="1">Membrane</location>
        <topology evidence="1">Multi-pass membrane protein</topology>
    </subcellularLocation>
</comment>
<gene>
    <name evidence="9" type="ORF">K489DRAFT_370311</name>
</gene>
<evidence type="ECO:0000256" key="4">
    <source>
        <dbReference type="ARBA" id="ARBA00022692"/>
    </source>
</evidence>
<keyword evidence="5 7" id="KW-1133">Transmembrane helix</keyword>
<feature type="transmembrane region" description="Helical" evidence="7">
    <location>
        <begin position="61"/>
        <end position="89"/>
    </location>
</feature>
<dbReference type="GO" id="GO:0016020">
    <property type="term" value="C:membrane"/>
    <property type="evidence" value="ECO:0007669"/>
    <property type="project" value="UniProtKB-SubCell"/>
</dbReference>
<dbReference type="Gene3D" id="3.90.550.10">
    <property type="entry name" value="Spore Coat Polysaccharide Biosynthesis Protein SpsA, Chain A"/>
    <property type="match status" value="1"/>
</dbReference>